<name>A0A2N9E3K7_FAGSY</name>
<keyword evidence="1" id="KW-0732">Signal</keyword>
<dbReference type="AlphaFoldDB" id="A0A2N9E3K7"/>
<evidence type="ECO:0000256" key="1">
    <source>
        <dbReference type="SAM" id="SignalP"/>
    </source>
</evidence>
<gene>
    <name evidence="2" type="ORF">FSB_LOCUS1399</name>
</gene>
<reference evidence="2" key="1">
    <citation type="submission" date="2018-02" db="EMBL/GenBank/DDBJ databases">
        <authorList>
            <person name="Cohen D.B."/>
            <person name="Kent A.D."/>
        </authorList>
    </citation>
    <scope>NUCLEOTIDE SEQUENCE</scope>
</reference>
<dbReference type="EMBL" id="OIVN01000061">
    <property type="protein sequence ID" value="SPC73517.1"/>
    <property type="molecule type" value="Genomic_DNA"/>
</dbReference>
<evidence type="ECO:0008006" key="3">
    <source>
        <dbReference type="Google" id="ProtNLM"/>
    </source>
</evidence>
<evidence type="ECO:0000313" key="2">
    <source>
        <dbReference type="EMBL" id="SPC73517.1"/>
    </source>
</evidence>
<accession>A0A2N9E3K7</accession>
<feature type="chain" id="PRO_5014854241" description="Secreted protein" evidence="1">
    <location>
        <begin position="26"/>
        <end position="77"/>
    </location>
</feature>
<feature type="signal peptide" evidence="1">
    <location>
        <begin position="1"/>
        <end position="25"/>
    </location>
</feature>
<sequence length="77" mass="8017">MMWRSKDHRSAGLVVVVALGSGAAAADCSVPELAVESAGPLGNPPWTSGWCGKPAFLHIFWAAVGPCLLELYCSFVG</sequence>
<proteinExistence type="predicted"/>
<protein>
    <recommendedName>
        <fullName evidence="3">Secreted protein</fullName>
    </recommendedName>
</protein>
<organism evidence="2">
    <name type="scientific">Fagus sylvatica</name>
    <name type="common">Beechnut</name>
    <dbReference type="NCBI Taxonomy" id="28930"/>
    <lineage>
        <taxon>Eukaryota</taxon>
        <taxon>Viridiplantae</taxon>
        <taxon>Streptophyta</taxon>
        <taxon>Embryophyta</taxon>
        <taxon>Tracheophyta</taxon>
        <taxon>Spermatophyta</taxon>
        <taxon>Magnoliopsida</taxon>
        <taxon>eudicotyledons</taxon>
        <taxon>Gunneridae</taxon>
        <taxon>Pentapetalae</taxon>
        <taxon>rosids</taxon>
        <taxon>fabids</taxon>
        <taxon>Fagales</taxon>
        <taxon>Fagaceae</taxon>
        <taxon>Fagus</taxon>
    </lineage>
</organism>